<evidence type="ECO:0000313" key="2">
    <source>
        <dbReference type="EMBL" id="UYM16368.1"/>
    </source>
</evidence>
<feature type="region of interest" description="Disordered" evidence="1">
    <location>
        <begin position="18"/>
        <end position="37"/>
    </location>
</feature>
<reference evidence="2" key="1">
    <citation type="submission" date="2022-10" db="EMBL/GenBank/DDBJ databases">
        <title>Completed Genome Sequence of two octocoral isolated bacterium, Endozoicomonas euniceicola EF212T and Endozoicomonas gorgoniicola PS125T.</title>
        <authorList>
            <person name="Chiou Y.-J."/>
            <person name="Chen Y.-H."/>
        </authorList>
    </citation>
    <scope>NUCLEOTIDE SEQUENCE</scope>
    <source>
        <strain evidence="2">EF212</strain>
    </source>
</reference>
<name>A0ABY6GUB3_9GAMM</name>
<sequence length="158" mass="18170">MTASQALSILNHWLHPRQDDPKLPVSDAQEPRARATHPKSIRLCRNQVGSGTILHQQQKLAEQVNEQLNLSEELQPLFDQTLDKTIAPSPILPVPLSTRWIRKNIGDYLDRAIDEPTKEHVSQYLYLDRLVKEKAERFARVGKQVIESDPMLDENYLD</sequence>
<dbReference type="EMBL" id="CP103300">
    <property type="protein sequence ID" value="UYM16368.1"/>
    <property type="molecule type" value="Genomic_DNA"/>
</dbReference>
<evidence type="ECO:0000313" key="3">
    <source>
        <dbReference type="Proteomes" id="UP001163255"/>
    </source>
</evidence>
<proteinExistence type="predicted"/>
<accession>A0ABY6GUB3</accession>
<evidence type="ECO:0000256" key="1">
    <source>
        <dbReference type="SAM" id="MobiDB-lite"/>
    </source>
</evidence>
<dbReference type="Proteomes" id="UP001163255">
    <property type="component" value="Chromosome"/>
</dbReference>
<organism evidence="2 3">
    <name type="scientific">Endozoicomonas euniceicola</name>
    <dbReference type="NCBI Taxonomy" id="1234143"/>
    <lineage>
        <taxon>Bacteria</taxon>
        <taxon>Pseudomonadati</taxon>
        <taxon>Pseudomonadota</taxon>
        <taxon>Gammaproteobacteria</taxon>
        <taxon>Oceanospirillales</taxon>
        <taxon>Endozoicomonadaceae</taxon>
        <taxon>Endozoicomonas</taxon>
    </lineage>
</organism>
<gene>
    <name evidence="2" type="ORF">NX720_00045</name>
</gene>
<dbReference type="RefSeq" id="WP_262598664.1">
    <property type="nucleotide sequence ID" value="NZ_CP103300.1"/>
</dbReference>
<protein>
    <submittedName>
        <fullName evidence="2">Conjugal transfer protein TraF</fullName>
    </submittedName>
</protein>
<dbReference type="Pfam" id="PF13728">
    <property type="entry name" value="TraF"/>
    <property type="match status" value="1"/>
</dbReference>
<dbReference type="InterPro" id="IPR039555">
    <property type="entry name" value="TraF/TrbB"/>
</dbReference>
<keyword evidence="3" id="KW-1185">Reference proteome</keyword>